<keyword evidence="2" id="KW-1185">Reference proteome</keyword>
<dbReference type="EMBL" id="JBEPMB010000010">
    <property type="protein sequence ID" value="MET3615937.1"/>
    <property type="molecule type" value="Genomic_DNA"/>
</dbReference>
<comment type="caution">
    <text evidence="1">The sequence shown here is derived from an EMBL/GenBank/DDBJ whole genome shotgun (WGS) entry which is preliminary data.</text>
</comment>
<evidence type="ECO:0000313" key="1">
    <source>
        <dbReference type="EMBL" id="MET3615937.1"/>
    </source>
</evidence>
<name>A0ABV2J5A3_9HYPH</name>
<gene>
    <name evidence="1" type="ORF">ABID16_004284</name>
</gene>
<evidence type="ECO:0000313" key="2">
    <source>
        <dbReference type="Proteomes" id="UP001549047"/>
    </source>
</evidence>
<reference evidence="1 2" key="1">
    <citation type="submission" date="2024-06" db="EMBL/GenBank/DDBJ databases">
        <title>Genomic Encyclopedia of Type Strains, Phase IV (KMG-IV): sequencing the most valuable type-strain genomes for metagenomic binning, comparative biology and taxonomic classification.</title>
        <authorList>
            <person name="Goeker M."/>
        </authorList>
    </citation>
    <scope>NUCLEOTIDE SEQUENCE [LARGE SCALE GENOMIC DNA]</scope>
    <source>
        <strain evidence="1 2">DSM 29780</strain>
    </source>
</reference>
<accession>A0ABV2J5A3</accession>
<dbReference type="RefSeq" id="WP_354558447.1">
    <property type="nucleotide sequence ID" value="NZ_JBEPMB010000010.1"/>
</dbReference>
<sequence>MAKPIGQKIMKPAIIATIHAGRPTSSSLVAMLIAASVGVNVNNIHIDWRSAGESQEGGENI</sequence>
<organism evidence="1 2">
    <name type="scientific">Rhizobium aquaticum</name>
    <dbReference type="NCBI Taxonomy" id="1549636"/>
    <lineage>
        <taxon>Bacteria</taxon>
        <taxon>Pseudomonadati</taxon>
        <taxon>Pseudomonadota</taxon>
        <taxon>Alphaproteobacteria</taxon>
        <taxon>Hyphomicrobiales</taxon>
        <taxon>Rhizobiaceae</taxon>
        <taxon>Rhizobium/Agrobacterium group</taxon>
        <taxon>Rhizobium</taxon>
    </lineage>
</organism>
<protein>
    <submittedName>
        <fullName evidence="1">Uncharacterized protein</fullName>
    </submittedName>
</protein>
<proteinExistence type="predicted"/>
<dbReference type="Proteomes" id="UP001549047">
    <property type="component" value="Unassembled WGS sequence"/>
</dbReference>